<evidence type="ECO:0000313" key="12">
    <source>
        <dbReference type="EMBL" id="ABC44521.1"/>
    </source>
</evidence>
<accession>Q2S3J4</accession>
<dbReference type="HOGENOM" id="CLU_905827_0_0_10"/>
<dbReference type="GO" id="GO:0043137">
    <property type="term" value="P:DNA replication, removal of RNA primer"/>
    <property type="evidence" value="ECO:0007669"/>
    <property type="project" value="TreeGrafter"/>
</dbReference>
<comment type="subunit">
    <text evidence="4">Monomer.</text>
</comment>
<dbReference type="EMBL" id="CP000159">
    <property type="protein sequence ID" value="ABC44521.1"/>
    <property type="molecule type" value="Genomic_DNA"/>
</dbReference>
<keyword evidence="9" id="KW-0378">Hydrolase</keyword>
<keyword evidence="8" id="KW-0255">Endonuclease</keyword>
<dbReference type="PROSITE" id="PS50879">
    <property type="entry name" value="RNASE_H_1"/>
    <property type="match status" value="1"/>
</dbReference>
<keyword evidence="7" id="KW-0479">Metal-binding</keyword>
<gene>
    <name evidence="12" type="ordered locus">SRU_1109</name>
</gene>
<evidence type="ECO:0000259" key="11">
    <source>
        <dbReference type="PROSITE" id="PS50879"/>
    </source>
</evidence>
<dbReference type="EnsemblBacteria" id="ABC44521">
    <property type="protein sequence ID" value="ABC44521"/>
    <property type="gene ID" value="SRU_1109"/>
</dbReference>
<dbReference type="EC" id="3.1.26.4" evidence="5"/>
<dbReference type="InterPro" id="IPR022892">
    <property type="entry name" value="RNaseHI"/>
</dbReference>
<evidence type="ECO:0000256" key="4">
    <source>
        <dbReference type="ARBA" id="ARBA00011245"/>
    </source>
</evidence>
<comment type="cofactor">
    <cofactor evidence="2">
        <name>Mg(2+)</name>
        <dbReference type="ChEBI" id="CHEBI:18420"/>
    </cofactor>
</comment>
<evidence type="ECO:0000256" key="1">
    <source>
        <dbReference type="ARBA" id="ARBA00000077"/>
    </source>
</evidence>
<keyword evidence="10" id="KW-0460">Magnesium</keyword>
<evidence type="ECO:0000256" key="9">
    <source>
        <dbReference type="ARBA" id="ARBA00022801"/>
    </source>
</evidence>
<dbReference type="CDD" id="cd09278">
    <property type="entry name" value="RNase_HI_prokaryote_like"/>
    <property type="match status" value="1"/>
</dbReference>
<organism evidence="12 13">
    <name type="scientific">Salinibacter ruber (strain DSM 13855 / M31)</name>
    <dbReference type="NCBI Taxonomy" id="309807"/>
    <lineage>
        <taxon>Bacteria</taxon>
        <taxon>Pseudomonadati</taxon>
        <taxon>Rhodothermota</taxon>
        <taxon>Rhodothermia</taxon>
        <taxon>Rhodothermales</taxon>
        <taxon>Salinibacteraceae</taxon>
        <taxon>Salinibacter</taxon>
    </lineage>
</organism>
<dbReference type="AlphaFoldDB" id="Q2S3J4"/>
<dbReference type="Gene3D" id="3.30.420.10">
    <property type="entry name" value="Ribonuclease H-like superfamily/Ribonuclease H"/>
    <property type="match status" value="1"/>
</dbReference>
<evidence type="ECO:0000256" key="6">
    <source>
        <dbReference type="ARBA" id="ARBA00022722"/>
    </source>
</evidence>
<keyword evidence="6" id="KW-0540">Nuclease</keyword>
<dbReference type="PANTHER" id="PTHR10642">
    <property type="entry name" value="RIBONUCLEASE H1"/>
    <property type="match status" value="1"/>
</dbReference>
<dbReference type="KEGG" id="sru:SRU_1109"/>
<dbReference type="PANTHER" id="PTHR10642:SF26">
    <property type="entry name" value="RIBONUCLEASE H1"/>
    <property type="match status" value="1"/>
</dbReference>
<dbReference type="InterPro" id="IPR012337">
    <property type="entry name" value="RNaseH-like_sf"/>
</dbReference>
<dbReference type="SUPFAM" id="SSF53098">
    <property type="entry name" value="Ribonuclease H-like"/>
    <property type="match status" value="1"/>
</dbReference>
<dbReference type="InterPro" id="IPR036397">
    <property type="entry name" value="RNaseH_sf"/>
</dbReference>
<evidence type="ECO:0000256" key="5">
    <source>
        <dbReference type="ARBA" id="ARBA00012180"/>
    </source>
</evidence>
<sequence length="307" mass="34253">MADIDDIDPNELDPNTIRFNGHELGVVTDLPGGVCRLVLKPVHQRYSTLTKLVDKHGGTVIDIERTASEVEEEIIRLVGREQETTGGEIPEPSGGQRYEVAGNTYPIRKALKQIGFRWDAEEEIWYTWDPEKWDQVFGPVIAIQQTNRRIKIPKCITPSLIPSSTPEGRYRISTDGACISNPGPGGWAAVIVHDGEVRRIMGRVDDTTNNRMELWAIGEALSEIPSDSEVEIRSDSRYAIKIASGEWNASENRALVEAVRRQVDRHEVEWTKVEGHSGDPENEEADDLAEAAVRGFPEGRSYCPDAI</sequence>
<dbReference type="RefSeq" id="WP_011403865.1">
    <property type="nucleotide sequence ID" value="NC_007677.1"/>
</dbReference>
<name>Q2S3J4_SALRD</name>
<protein>
    <recommendedName>
        <fullName evidence="5">ribonuclease H</fullName>
        <ecNumber evidence="5">3.1.26.4</ecNumber>
    </recommendedName>
</protein>
<feature type="domain" description="RNase H type-1" evidence="11">
    <location>
        <begin position="166"/>
        <end position="294"/>
    </location>
</feature>
<dbReference type="Proteomes" id="UP000008674">
    <property type="component" value="Chromosome"/>
</dbReference>
<evidence type="ECO:0000256" key="3">
    <source>
        <dbReference type="ARBA" id="ARBA00005300"/>
    </source>
</evidence>
<dbReference type="Pfam" id="PF00075">
    <property type="entry name" value="RNase_H"/>
    <property type="match status" value="1"/>
</dbReference>
<evidence type="ECO:0000256" key="8">
    <source>
        <dbReference type="ARBA" id="ARBA00022759"/>
    </source>
</evidence>
<comment type="similarity">
    <text evidence="3">Belongs to the RNase H family.</text>
</comment>
<dbReference type="eggNOG" id="COG0328">
    <property type="taxonomic scope" value="Bacteria"/>
</dbReference>
<dbReference type="InterPro" id="IPR050092">
    <property type="entry name" value="RNase_H"/>
</dbReference>
<dbReference type="GO" id="GO:0004523">
    <property type="term" value="F:RNA-DNA hybrid ribonuclease activity"/>
    <property type="evidence" value="ECO:0007669"/>
    <property type="project" value="UniProtKB-EC"/>
</dbReference>
<dbReference type="GO" id="GO:0046872">
    <property type="term" value="F:metal ion binding"/>
    <property type="evidence" value="ECO:0007669"/>
    <property type="project" value="UniProtKB-KW"/>
</dbReference>
<keyword evidence="13" id="KW-1185">Reference proteome</keyword>
<evidence type="ECO:0000256" key="2">
    <source>
        <dbReference type="ARBA" id="ARBA00001946"/>
    </source>
</evidence>
<evidence type="ECO:0000256" key="10">
    <source>
        <dbReference type="ARBA" id="ARBA00022842"/>
    </source>
</evidence>
<dbReference type="GO" id="GO:0003676">
    <property type="term" value="F:nucleic acid binding"/>
    <property type="evidence" value="ECO:0007669"/>
    <property type="project" value="InterPro"/>
</dbReference>
<proteinExistence type="inferred from homology"/>
<evidence type="ECO:0000256" key="7">
    <source>
        <dbReference type="ARBA" id="ARBA00022723"/>
    </source>
</evidence>
<evidence type="ECO:0000313" key="13">
    <source>
        <dbReference type="Proteomes" id="UP000008674"/>
    </source>
</evidence>
<comment type="catalytic activity">
    <reaction evidence="1">
        <text>Endonucleolytic cleavage to 5'-phosphomonoester.</text>
        <dbReference type="EC" id="3.1.26.4"/>
    </reaction>
</comment>
<reference evidence="12 13" key="1">
    <citation type="journal article" date="2005" name="Proc. Natl. Acad. Sci. U.S.A.">
        <title>The genome of Salinibacter ruber: convergence and gene exchange among hyperhalophilic bacteria and archaea.</title>
        <authorList>
            <person name="Mongodin E.F."/>
            <person name="Nelson K.E."/>
            <person name="Daugherty S."/>
            <person name="Deboy R.T."/>
            <person name="Wister J."/>
            <person name="Khouri H."/>
            <person name="Weidman J."/>
            <person name="Walsh D.A."/>
            <person name="Papke R.T."/>
            <person name="Sanchez Perez G."/>
            <person name="Sharma A.K."/>
            <person name="Nesbo C.L."/>
            <person name="MacLeod D."/>
            <person name="Bapteste E."/>
            <person name="Doolittle W.F."/>
            <person name="Charlebois R.L."/>
            <person name="Legault B."/>
            <person name="Rodriguez-Valera F."/>
        </authorList>
    </citation>
    <scope>NUCLEOTIDE SEQUENCE [LARGE SCALE GENOMIC DNA]</scope>
    <source>
        <strain evidence="13">DSM 13855 / CECT 5946 / M31</strain>
    </source>
</reference>
<dbReference type="OrthoDB" id="7845843at2"/>
<dbReference type="STRING" id="309807.SRU_1109"/>
<dbReference type="InterPro" id="IPR002156">
    <property type="entry name" value="RNaseH_domain"/>
</dbReference>